<comment type="caution">
    <text evidence="1">The sequence shown here is derived from an EMBL/GenBank/DDBJ whole genome shotgun (WGS) entry which is preliminary data.</text>
</comment>
<dbReference type="AlphaFoldDB" id="A0A917KBF1"/>
<name>A0A917KBF1_9PSEU</name>
<proteinExistence type="predicted"/>
<protein>
    <submittedName>
        <fullName evidence="1">Uncharacterized protein</fullName>
    </submittedName>
</protein>
<organism evidence="1 2">
    <name type="scientific">Saccharopolyspora thermophila</name>
    <dbReference type="NCBI Taxonomy" id="89367"/>
    <lineage>
        <taxon>Bacteria</taxon>
        <taxon>Bacillati</taxon>
        <taxon>Actinomycetota</taxon>
        <taxon>Actinomycetes</taxon>
        <taxon>Pseudonocardiales</taxon>
        <taxon>Pseudonocardiaceae</taxon>
        <taxon>Saccharopolyspora</taxon>
    </lineage>
</organism>
<dbReference type="Proteomes" id="UP000597989">
    <property type="component" value="Unassembled WGS sequence"/>
</dbReference>
<evidence type="ECO:0000313" key="2">
    <source>
        <dbReference type="Proteomes" id="UP000597989"/>
    </source>
</evidence>
<gene>
    <name evidence="1" type="ORF">GCM10011581_49250</name>
</gene>
<dbReference type="EMBL" id="BMMT01000027">
    <property type="protein sequence ID" value="GGJ06469.1"/>
    <property type="molecule type" value="Genomic_DNA"/>
</dbReference>
<evidence type="ECO:0000313" key="1">
    <source>
        <dbReference type="EMBL" id="GGJ06469.1"/>
    </source>
</evidence>
<reference evidence="1 2" key="1">
    <citation type="journal article" date="2014" name="Int. J. Syst. Evol. Microbiol.">
        <title>Complete genome sequence of Corynebacterium casei LMG S-19264T (=DSM 44701T), isolated from a smear-ripened cheese.</title>
        <authorList>
            <consortium name="US DOE Joint Genome Institute (JGI-PGF)"/>
            <person name="Walter F."/>
            <person name="Albersmeier A."/>
            <person name="Kalinowski J."/>
            <person name="Ruckert C."/>
        </authorList>
    </citation>
    <scope>NUCLEOTIDE SEQUENCE [LARGE SCALE GENOMIC DNA]</scope>
    <source>
        <strain evidence="1 2">CGMCC 4.7206</strain>
    </source>
</reference>
<sequence length="237" mass="26135">MIEVLAARGSWCAPNEKILWCQPLTQRAGKFIHYAVPGLNDFGDPRKASRMMAEAAVGVAALLVESLVSPGSDGTSDPDVPWAVVSGKSRDCLAVSYLASWHASGGNSSSRGDQELFWMLTTHRLGLLDFSPWSDGQDSSSSGLLVGLKKTIGSVWDRDEDPHADQEPELPAFRVCAEVPRNAIASVEVVEQKIKGRTRHWFKIVLTDGSVFFLSDPKYFHDKKFFDRMLAMTYGQE</sequence>
<accession>A0A917KBF1</accession>
<dbReference type="RefSeq" id="WP_188991740.1">
    <property type="nucleotide sequence ID" value="NZ_BMMT01000027.1"/>
</dbReference>